<protein>
    <submittedName>
        <fullName evidence="2">DUF2807 domain-containing protein</fullName>
    </submittedName>
</protein>
<gene>
    <name evidence="2" type="ORF">FUA26_09790</name>
</gene>
<dbReference type="RefSeq" id="WP_147135139.1">
    <property type="nucleotide sequence ID" value="NZ_VOSC01000025.1"/>
</dbReference>
<evidence type="ECO:0000313" key="2">
    <source>
        <dbReference type="EMBL" id="TXE09770.1"/>
    </source>
</evidence>
<evidence type="ECO:0000259" key="1">
    <source>
        <dbReference type="Pfam" id="PF10988"/>
    </source>
</evidence>
<keyword evidence="3" id="KW-1185">Reference proteome</keyword>
<feature type="domain" description="Putative auto-transporter adhesin head GIN" evidence="1">
    <location>
        <begin position="41"/>
        <end position="232"/>
    </location>
</feature>
<proteinExistence type="predicted"/>
<name>A0A5C7AM16_9FLAO</name>
<dbReference type="EMBL" id="VOSC01000025">
    <property type="protein sequence ID" value="TXE09770.1"/>
    <property type="molecule type" value="Genomic_DNA"/>
</dbReference>
<evidence type="ECO:0000313" key="3">
    <source>
        <dbReference type="Proteomes" id="UP000321790"/>
    </source>
</evidence>
<dbReference type="InterPro" id="IPR021255">
    <property type="entry name" value="DUF2807"/>
</dbReference>
<dbReference type="Proteomes" id="UP000321790">
    <property type="component" value="Unassembled WGS sequence"/>
</dbReference>
<sequence length="248" mass="27544">MKKLVYIIVLTFVFSCDSENAGDCFQKTGTIIQEEVLVDVFTKILVNRDIELVIEQGPTQKVIIETGENLINDVEAKVVENKLILTDNNSCNYVRNYGITKVHVTAPNITEIRSSTQFDIKSKGVLSYPSLVILSEDFGSPNTITSANFYLEIDTDTFRVVFNNLSNCFVSGKTNNLNITFAAGTSRFEGQNLIAQNVFVNNRSSNDIIVNPQQRLTGKISGTGNVISLNKPADVSIQELYKGRLIFK</sequence>
<dbReference type="OrthoDB" id="1466971at2"/>
<reference evidence="3" key="1">
    <citation type="submission" date="2019-08" db="EMBL/GenBank/DDBJ databases">
        <title>Seonamhaeicola sediminis sp. nov., isolated from marine sediment.</title>
        <authorList>
            <person name="Cao W.R."/>
        </authorList>
    </citation>
    <scope>NUCLEOTIDE SEQUENCE [LARGE SCALE GENOMIC DNA]</scope>
    <source>
        <strain evidence="3">Gy8</strain>
    </source>
</reference>
<dbReference type="Pfam" id="PF10988">
    <property type="entry name" value="DUF2807"/>
    <property type="match status" value="1"/>
</dbReference>
<organism evidence="2 3">
    <name type="scientific">Seonamhaeicola algicola</name>
    <dbReference type="NCBI Taxonomy" id="1719036"/>
    <lineage>
        <taxon>Bacteria</taxon>
        <taxon>Pseudomonadati</taxon>
        <taxon>Bacteroidota</taxon>
        <taxon>Flavobacteriia</taxon>
        <taxon>Flavobacteriales</taxon>
        <taxon>Flavobacteriaceae</taxon>
    </lineage>
</organism>
<accession>A0A5C7AM16</accession>
<dbReference type="Gene3D" id="2.160.20.120">
    <property type="match status" value="1"/>
</dbReference>
<dbReference type="AlphaFoldDB" id="A0A5C7AM16"/>
<comment type="caution">
    <text evidence="2">The sequence shown here is derived from an EMBL/GenBank/DDBJ whole genome shotgun (WGS) entry which is preliminary data.</text>
</comment>
<dbReference type="PROSITE" id="PS51257">
    <property type="entry name" value="PROKAR_LIPOPROTEIN"/>
    <property type="match status" value="1"/>
</dbReference>